<evidence type="ECO:0000313" key="3">
    <source>
        <dbReference type="Proteomes" id="UP000216478"/>
    </source>
</evidence>
<proteinExistence type="predicted"/>
<keyword evidence="3" id="KW-1185">Reference proteome</keyword>
<dbReference type="Proteomes" id="UP000216478">
    <property type="component" value="Unassembled WGS sequence"/>
</dbReference>
<evidence type="ECO:0000256" key="1">
    <source>
        <dbReference type="SAM" id="MobiDB-lite"/>
    </source>
</evidence>
<dbReference type="AlphaFoldDB" id="A0A256FQ12"/>
<gene>
    <name evidence="2" type="ORF">CEV33_4052</name>
</gene>
<dbReference type="EMBL" id="NNRL01000148">
    <property type="protein sequence ID" value="OYR16927.1"/>
    <property type="molecule type" value="Genomic_DNA"/>
</dbReference>
<sequence>MKHSAGLADFYTHMPAGQKPGILQDWSNPEATKSEMDGKIWI</sequence>
<name>A0A256FQ12_9HYPH</name>
<feature type="region of interest" description="Disordered" evidence="1">
    <location>
        <begin position="19"/>
        <end position="42"/>
    </location>
</feature>
<comment type="caution">
    <text evidence="2">The sequence shown here is derived from an EMBL/GenBank/DDBJ whole genome shotgun (WGS) entry which is preliminary data.</text>
</comment>
<reference evidence="2 3" key="1">
    <citation type="submission" date="2017-07" db="EMBL/GenBank/DDBJ databases">
        <title>Phylogenetic study on the rhizospheric bacterium Ochrobactrum sp. A44.</title>
        <authorList>
            <person name="Krzyzanowska D.M."/>
            <person name="Ossowicki A."/>
            <person name="Rajewska M."/>
            <person name="Maciag T."/>
            <person name="Kaczynski Z."/>
            <person name="Czerwicka M."/>
            <person name="Jafra S."/>
        </authorList>
    </citation>
    <scope>NUCLEOTIDE SEQUENCE [LARGE SCALE GENOMIC DNA]</scope>
    <source>
        <strain evidence="2 3">OgA9a</strain>
    </source>
</reference>
<organism evidence="2 3">
    <name type="scientific">Brucella grignonensis</name>
    <dbReference type="NCBI Taxonomy" id="94627"/>
    <lineage>
        <taxon>Bacteria</taxon>
        <taxon>Pseudomonadati</taxon>
        <taxon>Pseudomonadota</taxon>
        <taxon>Alphaproteobacteria</taxon>
        <taxon>Hyphomicrobiales</taxon>
        <taxon>Brucellaceae</taxon>
        <taxon>Brucella/Ochrobactrum group</taxon>
        <taxon>Brucella</taxon>
    </lineage>
</organism>
<protein>
    <submittedName>
        <fullName evidence="2">Uncharacterized protein</fullName>
    </submittedName>
</protein>
<evidence type="ECO:0000313" key="2">
    <source>
        <dbReference type="EMBL" id="OYR16927.1"/>
    </source>
</evidence>
<accession>A0A256FQ12</accession>
<feature type="compositionally biased region" description="Basic and acidic residues" evidence="1">
    <location>
        <begin position="32"/>
        <end position="42"/>
    </location>
</feature>